<dbReference type="RefSeq" id="WP_264601941.1">
    <property type="nucleotide sequence ID" value="NZ_JAOQNS010000007.1"/>
</dbReference>
<accession>A0ABT3HD58</accession>
<gene>
    <name evidence="1" type="ORF">M2319_002659</name>
</gene>
<protein>
    <recommendedName>
        <fullName evidence="3">Flagellar protein FlgN</fullName>
    </recommendedName>
</protein>
<name>A0ABT3HD58_9HYPH</name>
<evidence type="ECO:0000313" key="1">
    <source>
        <dbReference type="EMBL" id="MCW2308317.1"/>
    </source>
</evidence>
<evidence type="ECO:0008006" key="3">
    <source>
        <dbReference type="Google" id="ProtNLM"/>
    </source>
</evidence>
<dbReference type="Proteomes" id="UP001209755">
    <property type="component" value="Unassembled WGS sequence"/>
</dbReference>
<keyword evidence="2" id="KW-1185">Reference proteome</keyword>
<organism evidence="1 2">
    <name type="scientific">Rhodobium gokarnense</name>
    <dbReference type="NCBI Taxonomy" id="364296"/>
    <lineage>
        <taxon>Bacteria</taxon>
        <taxon>Pseudomonadati</taxon>
        <taxon>Pseudomonadota</taxon>
        <taxon>Alphaproteobacteria</taxon>
        <taxon>Hyphomicrobiales</taxon>
        <taxon>Rhodobiaceae</taxon>
        <taxon>Rhodobium</taxon>
    </lineage>
</organism>
<proteinExistence type="predicted"/>
<reference evidence="2" key="1">
    <citation type="submission" date="2023-07" db="EMBL/GenBank/DDBJ databases">
        <title>Genome sequencing of Purple Non-Sulfur Bacteria from various extreme environments.</title>
        <authorList>
            <person name="Mayer M."/>
        </authorList>
    </citation>
    <scope>NUCLEOTIDE SEQUENCE [LARGE SCALE GENOMIC DNA]</scope>
    <source>
        <strain evidence="2">DSM 17935</strain>
    </source>
</reference>
<comment type="caution">
    <text evidence="1">The sequence shown here is derived from an EMBL/GenBank/DDBJ whole genome shotgun (WGS) entry which is preliminary data.</text>
</comment>
<evidence type="ECO:0000313" key="2">
    <source>
        <dbReference type="Proteomes" id="UP001209755"/>
    </source>
</evidence>
<dbReference type="EMBL" id="JAOQNS010000007">
    <property type="protein sequence ID" value="MCW2308317.1"/>
    <property type="molecule type" value="Genomic_DNA"/>
</dbReference>
<sequence>MTPPLFNPVAIQSGEEPLIGSAEAAEELCGRLNATMDELLSAIDTETKLVRAGKLIEASDIQPNKSELAKVYVADIEQFKRNALALSRLAPASIAALKARHEEFRSLLQINLAVLATAREVSQDIIKNVARKTSAGPATTTYGRSGTMSKDKIIGERGIAVDCNL</sequence>